<accession>A0AC35FYG5</accession>
<dbReference type="WBParaSite" id="PS1159_v2.g21713.t1">
    <property type="protein sequence ID" value="PS1159_v2.g21713.t1"/>
    <property type="gene ID" value="PS1159_v2.g21713"/>
</dbReference>
<dbReference type="Proteomes" id="UP000887580">
    <property type="component" value="Unplaced"/>
</dbReference>
<name>A0AC35FYG5_9BILA</name>
<evidence type="ECO:0000313" key="2">
    <source>
        <dbReference type="WBParaSite" id="PS1159_v2.g21713.t1"/>
    </source>
</evidence>
<evidence type="ECO:0000313" key="1">
    <source>
        <dbReference type="Proteomes" id="UP000887580"/>
    </source>
</evidence>
<organism evidence="1 2">
    <name type="scientific">Panagrolaimus sp. PS1159</name>
    <dbReference type="NCBI Taxonomy" id="55785"/>
    <lineage>
        <taxon>Eukaryota</taxon>
        <taxon>Metazoa</taxon>
        <taxon>Ecdysozoa</taxon>
        <taxon>Nematoda</taxon>
        <taxon>Chromadorea</taxon>
        <taxon>Rhabditida</taxon>
        <taxon>Tylenchina</taxon>
        <taxon>Panagrolaimomorpha</taxon>
        <taxon>Panagrolaimoidea</taxon>
        <taxon>Panagrolaimidae</taxon>
        <taxon>Panagrolaimus</taxon>
    </lineage>
</organism>
<protein>
    <submittedName>
        <fullName evidence="2">Uncharacterized protein</fullName>
    </submittedName>
</protein>
<proteinExistence type="predicted"/>
<reference evidence="2" key="1">
    <citation type="submission" date="2022-11" db="UniProtKB">
        <authorList>
            <consortium name="WormBaseParasite"/>
        </authorList>
    </citation>
    <scope>IDENTIFICATION</scope>
</reference>
<sequence>MIHLKTGKDQKILPIAAAVEDDVVAPPQNAVEENAEAEADEIPPNNEEGRNQEDLQALIRLHQLQAENLRQLMNLF</sequence>